<gene>
    <name evidence="1" type="ORF">B0T22DRAFT_434969</name>
</gene>
<keyword evidence="2" id="KW-1185">Reference proteome</keyword>
<evidence type="ECO:0008006" key="3">
    <source>
        <dbReference type="Google" id="ProtNLM"/>
    </source>
</evidence>
<reference evidence="1" key="1">
    <citation type="journal article" date="2023" name="Mol. Phylogenet. Evol.">
        <title>Genome-scale phylogeny and comparative genomics of the fungal order Sordariales.</title>
        <authorList>
            <person name="Hensen N."/>
            <person name="Bonometti L."/>
            <person name="Westerberg I."/>
            <person name="Brannstrom I.O."/>
            <person name="Guillou S."/>
            <person name="Cros-Aarteil S."/>
            <person name="Calhoun S."/>
            <person name="Haridas S."/>
            <person name="Kuo A."/>
            <person name="Mondo S."/>
            <person name="Pangilinan J."/>
            <person name="Riley R."/>
            <person name="LaButti K."/>
            <person name="Andreopoulos B."/>
            <person name="Lipzen A."/>
            <person name="Chen C."/>
            <person name="Yan M."/>
            <person name="Daum C."/>
            <person name="Ng V."/>
            <person name="Clum A."/>
            <person name="Steindorff A."/>
            <person name="Ohm R.A."/>
            <person name="Martin F."/>
            <person name="Silar P."/>
            <person name="Natvig D.O."/>
            <person name="Lalanne C."/>
            <person name="Gautier V."/>
            <person name="Ament-Velasquez S.L."/>
            <person name="Kruys A."/>
            <person name="Hutchinson M.I."/>
            <person name="Powell A.J."/>
            <person name="Barry K."/>
            <person name="Miller A.N."/>
            <person name="Grigoriev I.V."/>
            <person name="Debuchy R."/>
            <person name="Gladieux P."/>
            <person name="Hiltunen Thoren M."/>
            <person name="Johannesson H."/>
        </authorList>
    </citation>
    <scope>NUCLEOTIDE SEQUENCE</scope>
    <source>
        <strain evidence="1">CBS 314.62</strain>
    </source>
</reference>
<evidence type="ECO:0000313" key="1">
    <source>
        <dbReference type="EMBL" id="KAK3680857.1"/>
    </source>
</evidence>
<comment type="caution">
    <text evidence="1">The sequence shown here is derived from an EMBL/GenBank/DDBJ whole genome shotgun (WGS) entry which is preliminary data.</text>
</comment>
<organism evidence="1 2">
    <name type="scientific">Podospora appendiculata</name>
    <dbReference type="NCBI Taxonomy" id="314037"/>
    <lineage>
        <taxon>Eukaryota</taxon>
        <taxon>Fungi</taxon>
        <taxon>Dikarya</taxon>
        <taxon>Ascomycota</taxon>
        <taxon>Pezizomycotina</taxon>
        <taxon>Sordariomycetes</taxon>
        <taxon>Sordariomycetidae</taxon>
        <taxon>Sordariales</taxon>
        <taxon>Podosporaceae</taxon>
        <taxon>Podospora</taxon>
    </lineage>
</organism>
<dbReference type="Proteomes" id="UP001270362">
    <property type="component" value="Unassembled WGS sequence"/>
</dbReference>
<dbReference type="EMBL" id="JAULSO010000009">
    <property type="protein sequence ID" value="KAK3680857.1"/>
    <property type="molecule type" value="Genomic_DNA"/>
</dbReference>
<proteinExistence type="predicted"/>
<dbReference type="PANTHER" id="PTHR35179:SF2">
    <property type="entry name" value="START DOMAIN-CONTAINING PROTEIN"/>
    <property type="match status" value="1"/>
</dbReference>
<accession>A0AAE0WYU4</accession>
<sequence>MSYWGKKARIYSSRGGRYGAELDNSSRAAAVTPTAPPPPMGQFIHSIRVDSLNDTASALKASAVISDSKVIASYNWLDSNDSTATIMIPGEWKPRKPPLWTEPRQPLRLREDDGTYFRDKNAARYPQHPMEPAVVACLAIRDNTHFPAEVDVMACGSTLGSLLRFVRGHDKTFRMLVEKVRDTVFFIRRENAPAEVIPDVRGYGHSFPEACTAWEREVKGSGTHQRLVRYGFGGLRFVVRAEADGYIQESVTGKDAARSADIDIDDLIGELSNSQVSPAVQPSAALKVKIGGSLVPQSRVFDLKTRSIFTKDKKNHLGDELPRLWVSRIPNFILAFHTRGVFEKKDIAITDVRGDVQKWQADHSHELAHFAALVHQIIKIVSARPDKKLELCHLDVGRLDVREQLPDAGEVLSRLVRARWEDACVTTTNEAGEQDGAKSGMDGDLILDWEETKPGGDFTSCSSACGYCGKCS</sequence>
<dbReference type="PANTHER" id="PTHR35179">
    <property type="entry name" value="PROTEIN CBG02620"/>
    <property type="match status" value="1"/>
</dbReference>
<dbReference type="AlphaFoldDB" id="A0AAE0WYU4"/>
<reference evidence="1" key="2">
    <citation type="submission" date="2023-06" db="EMBL/GenBank/DDBJ databases">
        <authorList>
            <consortium name="Lawrence Berkeley National Laboratory"/>
            <person name="Haridas S."/>
            <person name="Hensen N."/>
            <person name="Bonometti L."/>
            <person name="Westerberg I."/>
            <person name="Brannstrom I.O."/>
            <person name="Guillou S."/>
            <person name="Cros-Aarteil S."/>
            <person name="Calhoun S."/>
            <person name="Kuo A."/>
            <person name="Mondo S."/>
            <person name="Pangilinan J."/>
            <person name="Riley R."/>
            <person name="Labutti K."/>
            <person name="Andreopoulos B."/>
            <person name="Lipzen A."/>
            <person name="Chen C."/>
            <person name="Yanf M."/>
            <person name="Daum C."/>
            <person name="Ng V."/>
            <person name="Clum A."/>
            <person name="Steindorff A."/>
            <person name="Ohm R."/>
            <person name="Martin F."/>
            <person name="Silar P."/>
            <person name="Natvig D."/>
            <person name="Lalanne C."/>
            <person name="Gautier V."/>
            <person name="Ament-Velasquez S.L."/>
            <person name="Kruys A."/>
            <person name="Hutchinson M.I."/>
            <person name="Powell A.J."/>
            <person name="Barry K."/>
            <person name="Miller A.N."/>
            <person name="Grigoriev I.V."/>
            <person name="Debuchy R."/>
            <person name="Gladieux P."/>
            <person name="Thoren M.H."/>
            <person name="Johannesson H."/>
        </authorList>
    </citation>
    <scope>NUCLEOTIDE SEQUENCE</scope>
    <source>
        <strain evidence="1">CBS 314.62</strain>
    </source>
</reference>
<evidence type="ECO:0000313" key="2">
    <source>
        <dbReference type="Proteomes" id="UP001270362"/>
    </source>
</evidence>
<protein>
    <recommendedName>
        <fullName evidence="3">Geranylgeranyl pyrophosphate synthetase</fullName>
    </recommendedName>
</protein>
<name>A0AAE0WYU4_9PEZI</name>